<dbReference type="HOGENOM" id="CLU_1019479_0_0_1"/>
<accession>G3J4V0</accession>
<evidence type="ECO:0000313" key="2">
    <source>
        <dbReference type="Proteomes" id="UP000001610"/>
    </source>
</evidence>
<dbReference type="RefSeq" id="XP_006665794.1">
    <property type="nucleotide sequence ID" value="XM_006665731.1"/>
</dbReference>
<dbReference type="KEGG" id="cmt:CCM_00571"/>
<dbReference type="AlphaFoldDB" id="G3J4V0"/>
<protein>
    <submittedName>
        <fullName evidence="1">Uncharacterized protein</fullName>
    </submittedName>
</protein>
<name>G3J4V0_CORMM</name>
<dbReference type="InParanoid" id="G3J4V0"/>
<proteinExistence type="predicted"/>
<organism evidence="1 2">
    <name type="scientific">Cordyceps militaris (strain CM01)</name>
    <name type="common">Caterpillar fungus</name>
    <dbReference type="NCBI Taxonomy" id="983644"/>
    <lineage>
        <taxon>Eukaryota</taxon>
        <taxon>Fungi</taxon>
        <taxon>Dikarya</taxon>
        <taxon>Ascomycota</taxon>
        <taxon>Pezizomycotina</taxon>
        <taxon>Sordariomycetes</taxon>
        <taxon>Hypocreomycetidae</taxon>
        <taxon>Hypocreales</taxon>
        <taxon>Cordycipitaceae</taxon>
        <taxon>Cordyceps</taxon>
    </lineage>
</organism>
<sequence length="273" mass="30800">MAGTGSWRMHKLPSFVVPLFREGPDRIWLLTRRNYRKPREAIKVVEVETTSMHTPAFPPSPLLPASFCCRGALSLIFSRRNFSCFVRELRQKEWYQIRHLKKVVSVPSARSGLFEMSSLAGVSQVLGDGRPRLPLLHVLCFASRRAKAIHRPARQASLLRTVADLGRTPSPWRRERQRRLAYSCLNVRLIPLGSGRRNPPWTACRAKAVARRSLASPVTTPVRFSQIIQLVQVHIPTMCRLSNTGCRVEELYASDTDCSYHAASAPGQFSGDI</sequence>
<keyword evidence="2" id="KW-1185">Reference proteome</keyword>
<dbReference type="GeneID" id="18162606"/>
<dbReference type="VEuPathDB" id="FungiDB:CCM_00571"/>
<reference evidence="1 2" key="1">
    <citation type="journal article" date="2011" name="Genome Biol.">
        <title>Genome sequence of the insect pathogenic fungus Cordyceps militaris, a valued traditional Chinese medicine.</title>
        <authorList>
            <person name="Zheng P."/>
            <person name="Xia Y."/>
            <person name="Xiao G."/>
            <person name="Xiong C."/>
            <person name="Hu X."/>
            <person name="Zhang S."/>
            <person name="Zheng H."/>
            <person name="Huang Y."/>
            <person name="Zhou Y."/>
            <person name="Wang S."/>
            <person name="Zhao G.P."/>
            <person name="Liu X."/>
            <person name="St Leger R.J."/>
            <person name="Wang C."/>
        </authorList>
    </citation>
    <scope>NUCLEOTIDE SEQUENCE [LARGE SCALE GENOMIC DNA]</scope>
    <source>
        <strain evidence="1 2">CM01</strain>
    </source>
</reference>
<evidence type="ECO:0000313" key="1">
    <source>
        <dbReference type="EMBL" id="EGX95917.1"/>
    </source>
</evidence>
<dbReference type="Proteomes" id="UP000001610">
    <property type="component" value="Unassembled WGS sequence"/>
</dbReference>
<dbReference type="EMBL" id="JH126399">
    <property type="protein sequence ID" value="EGX95917.1"/>
    <property type="molecule type" value="Genomic_DNA"/>
</dbReference>
<gene>
    <name evidence="1" type="ORF">CCM_00571</name>
</gene>